<comment type="caution">
    <text evidence="3">The sequence shown here is derived from an EMBL/GenBank/DDBJ whole genome shotgun (WGS) entry which is preliminary data.</text>
</comment>
<evidence type="ECO:0000313" key="3">
    <source>
        <dbReference type="EMBL" id="MEQ2413342.1"/>
    </source>
</evidence>
<evidence type="ECO:0000259" key="2">
    <source>
        <dbReference type="PROSITE" id="PS51192"/>
    </source>
</evidence>
<sequence>MTKKIEPMMPIKVTPYDYQKKAFAFACDKFGVFDNRLKSCGTALLMEMGIGRTIVSIAVTGCMYQYGKINRVLVVAPFSILSVWEEKFAKVADFPYSLTILKGAMAKKKEQLIKLPDDGLQVVVVNYESAWRLEKELLTYHPDLVIADEAYKLKENCSKQSQGMQRIGDKARYKLLLTGTVITNRELDVFSQYRFLNPQIFGTSFYAFRNQYFDMGGYGNRTPIFRKWMMDDFLQKLHSVAFRVTKAECLDLPEIIEEVRTVELEKDAAKLYDSIELDSYAEMDESEVTTANILTRMLRLSQIAGGHLTDDNGVVNAVSSAKLNLLSEIIDTAIAEDKKIVIMARFVPELDDIQELLEKKKIGYAVVCGGVKDRDSEIYRFQYDEKCRVFVGQIAAAGLDTTLTAASTMVFYSLDYSMSNFEQAKACIYRAGQKEDCHYIYLVCKDTIDRKVLYVLRKKINLAKMLVDDYRKGRAPFKTEIPGGGELLDSK</sequence>
<dbReference type="InterPro" id="IPR001650">
    <property type="entry name" value="Helicase_C-like"/>
</dbReference>
<dbReference type="CDD" id="cd18793">
    <property type="entry name" value="SF2_C_SNF"/>
    <property type="match status" value="1"/>
</dbReference>
<dbReference type="SMART" id="SM00487">
    <property type="entry name" value="DEXDc"/>
    <property type="match status" value="1"/>
</dbReference>
<feature type="domain" description="Helicase ATP-binding" evidence="2">
    <location>
        <begin position="33"/>
        <end position="199"/>
    </location>
</feature>
<dbReference type="SUPFAM" id="SSF52540">
    <property type="entry name" value="P-loop containing nucleoside triphosphate hydrolases"/>
    <property type="match status" value="2"/>
</dbReference>
<keyword evidence="3" id="KW-0347">Helicase</keyword>
<name>A0ABV1CLT6_9FIRM</name>
<dbReference type="GO" id="GO:0004386">
    <property type="term" value="F:helicase activity"/>
    <property type="evidence" value="ECO:0007669"/>
    <property type="project" value="UniProtKB-KW"/>
</dbReference>
<dbReference type="Gene3D" id="3.40.50.300">
    <property type="entry name" value="P-loop containing nucleotide triphosphate hydrolases"/>
    <property type="match status" value="1"/>
</dbReference>
<keyword evidence="4" id="KW-1185">Reference proteome</keyword>
<dbReference type="Pfam" id="PF00176">
    <property type="entry name" value="SNF2-rel_dom"/>
    <property type="match status" value="1"/>
</dbReference>
<dbReference type="InterPro" id="IPR038718">
    <property type="entry name" value="SNF2-like_sf"/>
</dbReference>
<dbReference type="GO" id="GO:0016787">
    <property type="term" value="F:hydrolase activity"/>
    <property type="evidence" value="ECO:0007669"/>
    <property type="project" value="UniProtKB-KW"/>
</dbReference>
<keyword evidence="1 3" id="KW-0378">Hydrolase</keyword>
<dbReference type="Gene3D" id="3.40.50.10810">
    <property type="entry name" value="Tandem AAA-ATPase domain"/>
    <property type="match status" value="1"/>
</dbReference>
<dbReference type="PANTHER" id="PTHR45766">
    <property type="entry name" value="DNA ANNEALING HELICASE AND ENDONUCLEASE ZRANB3 FAMILY MEMBER"/>
    <property type="match status" value="1"/>
</dbReference>
<dbReference type="RefSeq" id="WP_349083651.1">
    <property type="nucleotide sequence ID" value="NZ_JBBNFW010000166.1"/>
</dbReference>
<dbReference type="InterPro" id="IPR014001">
    <property type="entry name" value="Helicase_ATP-bd"/>
</dbReference>
<dbReference type="EMBL" id="JBBNFW010000166">
    <property type="protein sequence ID" value="MEQ2413342.1"/>
    <property type="molecule type" value="Genomic_DNA"/>
</dbReference>
<gene>
    <name evidence="3" type="ORF">AAAX94_09970</name>
</gene>
<evidence type="ECO:0000256" key="1">
    <source>
        <dbReference type="ARBA" id="ARBA00022801"/>
    </source>
</evidence>
<keyword evidence="3" id="KW-0547">Nucleotide-binding</keyword>
<dbReference type="InterPro" id="IPR027417">
    <property type="entry name" value="P-loop_NTPase"/>
</dbReference>
<reference evidence="3 4" key="1">
    <citation type="submission" date="2024-04" db="EMBL/GenBank/DDBJ databases">
        <title>Human intestinal bacterial collection.</title>
        <authorList>
            <person name="Pauvert C."/>
            <person name="Hitch T.C.A."/>
            <person name="Clavel T."/>
        </authorList>
    </citation>
    <scope>NUCLEOTIDE SEQUENCE [LARGE SCALE GENOMIC DNA]</scope>
    <source>
        <strain evidence="3 4">CLA-AA-H161</strain>
    </source>
</reference>
<dbReference type="Proteomes" id="UP001470752">
    <property type="component" value="Unassembled WGS sequence"/>
</dbReference>
<dbReference type="InterPro" id="IPR049730">
    <property type="entry name" value="SNF2/RAD54-like_C"/>
</dbReference>
<evidence type="ECO:0000313" key="4">
    <source>
        <dbReference type="Proteomes" id="UP001470752"/>
    </source>
</evidence>
<dbReference type="Pfam" id="PF00271">
    <property type="entry name" value="Helicase_C"/>
    <property type="match status" value="1"/>
</dbReference>
<proteinExistence type="predicted"/>
<accession>A0ABV1CLT6</accession>
<protein>
    <submittedName>
        <fullName evidence="3">DEAD/DEAH box helicase</fullName>
        <ecNumber evidence="3">3.6.4.-</ecNumber>
    </submittedName>
</protein>
<dbReference type="PROSITE" id="PS51192">
    <property type="entry name" value="HELICASE_ATP_BIND_1"/>
    <property type="match status" value="1"/>
</dbReference>
<dbReference type="InterPro" id="IPR000330">
    <property type="entry name" value="SNF2_N"/>
</dbReference>
<keyword evidence="3" id="KW-0067">ATP-binding</keyword>
<dbReference type="EC" id="3.6.4.-" evidence="3"/>
<dbReference type="PANTHER" id="PTHR45766:SF6">
    <property type="entry name" value="SWI_SNF-RELATED MATRIX-ASSOCIATED ACTIN-DEPENDENT REGULATOR OF CHROMATIN SUBFAMILY A-LIKE PROTEIN 1"/>
    <property type="match status" value="1"/>
</dbReference>
<organism evidence="3 4">
    <name type="scientific">Blautia acetigignens</name>
    <dbReference type="NCBI Taxonomy" id="2981783"/>
    <lineage>
        <taxon>Bacteria</taxon>
        <taxon>Bacillati</taxon>
        <taxon>Bacillota</taxon>
        <taxon>Clostridia</taxon>
        <taxon>Lachnospirales</taxon>
        <taxon>Lachnospiraceae</taxon>
        <taxon>Blautia</taxon>
    </lineage>
</organism>